<evidence type="ECO:0000313" key="2">
    <source>
        <dbReference type="EMBL" id="KOX76460.1"/>
    </source>
</evidence>
<proteinExistence type="predicted"/>
<dbReference type="Proteomes" id="UP000053105">
    <property type="component" value="Unassembled WGS sequence"/>
</dbReference>
<gene>
    <name evidence="2" type="ORF">WN51_12141</name>
</gene>
<protein>
    <submittedName>
        <fullName evidence="2">Uncharacterized protein</fullName>
    </submittedName>
</protein>
<name>A0A0M9A3F4_9HYME</name>
<dbReference type="EMBL" id="KQ435748">
    <property type="protein sequence ID" value="KOX76460.1"/>
    <property type="molecule type" value="Genomic_DNA"/>
</dbReference>
<evidence type="ECO:0000256" key="1">
    <source>
        <dbReference type="SAM" id="MobiDB-lite"/>
    </source>
</evidence>
<evidence type="ECO:0000313" key="3">
    <source>
        <dbReference type="Proteomes" id="UP000053105"/>
    </source>
</evidence>
<sequence length="100" mass="11553">MAIESQPFYHDCPHGHGRKTNVRRTQQLCWEYPTRKSNIQQIFESRKKEKAEEAPHENAPIMNPQVASIEFGPVCREQSQQGSCPGQKRSFESYDNCGKE</sequence>
<feature type="region of interest" description="Disordered" evidence="1">
    <location>
        <begin position="79"/>
        <end position="100"/>
    </location>
</feature>
<dbReference type="AlphaFoldDB" id="A0A0M9A3F4"/>
<organism evidence="2 3">
    <name type="scientific">Melipona quadrifasciata</name>
    <dbReference type="NCBI Taxonomy" id="166423"/>
    <lineage>
        <taxon>Eukaryota</taxon>
        <taxon>Metazoa</taxon>
        <taxon>Ecdysozoa</taxon>
        <taxon>Arthropoda</taxon>
        <taxon>Hexapoda</taxon>
        <taxon>Insecta</taxon>
        <taxon>Pterygota</taxon>
        <taxon>Neoptera</taxon>
        <taxon>Endopterygota</taxon>
        <taxon>Hymenoptera</taxon>
        <taxon>Apocrita</taxon>
        <taxon>Aculeata</taxon>
        <taxon>Apoidea</taxon>
        <taxon>Anthophila</taxon>
        <taxon>Apidae</taxon>
        <taxon>Melipona</taxon>
    </lineage>
</organism>
<reference evidence="2 3" key="1">
    <citation type="submission" date="2015-07" db="EMBL/GenBank/DDBJ databases">
        <title>The genome of Melipona quadrifasciata.</title>
        <authorList>
            <person name="Pan H."/>
            <person name="Kapheim K."/>
        </authorList>
    </citation>
    <scope>NUCLEOTIDE SEQUENCE [LARGE SCALE GENOMIC DNA]</scope>
    <source>
        <strain evidence="2">0111107301</strain>
        <tissue evidence="2">Whole body</tissue>
    </source>
</reference>
<keyword evidence="3" id="KW-1185">Reference proteome</keyword>
<accession>A0A0M9A3F4</accession>
<feature type="compositionally biased region" description="Basic and acidic residues" evidence="1">
    <location>
        <begin position="89"/>
        <end position="100"/>
    </location>
</feature>